<proteinExistence type="predicted"/>
<keyword evidence="2" id="KW-1185">Reference proteome</keyword>
<dbReference type="EMBL" id="KB008172">
    <property type="protein sequence ID" value="ELR10838.1"/>
    <property type="molecule type" value="Genomic_DNA"/>
</dbReference>
<evidence type="ECO:0000313" key="2">
    <source>
        <dbReference type="Proteomes" id="UP000011083"/>
    </source>
</evidence>
<reference evidence="1 2" key="1">
    <citation type="journal article" date="2013" name="Genome Biol.">
        <title>Genome of Acanthamoeba castellanii highlights extensive lateral gene transfer and early evolution of tyrosine kinase signaling.</title>
        <authorList>
            <person name="Clarke M."/>
            <person name="Lohan A.J."/>
            <person name="Liu B."/>
            <person name="Lagkouvardos I."/>
            <person name="Roy S."/>
            <person name="Zafar N."/>
            <person name="Bertelli C."/>
            <person name="Schilde C."/>
            <person name="Kianianmomeni A."/>
            <person name="Burglin T.R."/>
            <person name="Frech C."/>
            <person name="Turcotte B."/>
            <person name="Kopec K.O."/>
            <person name="Synnott J.M."/>
            <person name="Choo C."/>
            <person name="Paponov I."/>
            <person name="Finkler A."/>
            <person name="Soon Heng Tan C."/>
            <person name="Hutchins A.P."/>
            <person name="Weinmeier T."/>
            <person name="Rattei T."/>
            <person name="Chu J.S."/>
            <person name="Gimenez G."/>
            <person name="Irimia M."/>
            <person name="Rigden D.J."/>
            <person name="Fitzpatrick D.A."/>
            <person name="Lorenzo-Morales J."/>
            <person name="Bateman A."/>
            <person name="Chiu C.H."/>
            <person name="Tang P."/>
            <person name="Hegemann P."/>
            <person name="Fromm H."/>
            <person name="Raoult D."/>
            <person name="Greub G."/>
            <person name="Miranda-Saavedra D."/>
            <person name="Chen N."/>
            <person name="Nash P."/>
            <person name="Ginger M.L."/>
            <person name="Horn M."/>
            <person name="Schaap P."/>
            <person name="Caler L."/>
            <person name="Loftus B."/>
        </authorList>
    </citation>
    <scope>NUCLEOTIDE SEQUENCE [LARGE SCALE GENOMIC DNA]</scope>
    <source>
        <strain evidence="1 2">Neff</strain>
    </source>
</reference>
<gene>
    <name evidence="1" type="ORF">ACA1_179990</name>
</gene>
<name>L8GDP1_ACACF</name>
<accession>L8GDP1</accession>
<dbReference type="RefSeq" id="XP_004332851.1">
    <property type="nucleotide sequence ID" value="XM_004332803.1"/>
</dbReference>
<dbReference type="Proteomes" id="UP000011083">
    <property type="component" value="Unassembled WGS sequence"/>
</dbReference>
<dbReference type="AlphaFoldDB" id="L8GDP1"/>
<dbReference type="GeneID" id="14911272"/>
<sequence>MMAMMLEVSLAASWSTALLVLLACSALRWLYQRWQQQKALARAVSLGVASTPQTKPPVLEAPRAPASSICPGGVCKVPKQRTTEDLVTSALALLQSQKQRTVIPPSFPLRSACSCSWPFLKVVWIAAGSSPPAPEPFLPCALVRRSHPTPTENVWPLVLRKAALPPQRGER</sequence>
<organism evidence="1 2">
    <name type="scientific">Acanthamoeba castellanii (strain ATCC 30010 / Neff)</name>
    <dbReference type="NCBI Taxonomy" id="1257118"/>
    <lineage>
        <taxon>Eukaryota</taxon>
        <taxon>Amoebozoa</taxon>
        <taxon>Discosea</taxon>
        <taxon>Longamoebia</taxon>
        <taxon>Centramoebida</taxon>
        <taxon>Acanthamoebidae</taxon>
        <taxon>Acanthamoeba</taxon>
    </lineage>
</organism>
<dbReference type="VEuPathDB" id="AmoebaDB:ACA1_179990"/>
<evidence type="ECO:0000313" key="1">
    <source>
        <dbReference type="EMBL" id="ELR10838.1"/>
    </source>
</evidence>
<protein>
    <submittedName>
        <fullName evidence="1">Uncharacterized protein</fullName>
    </submittedName>
</protein>
<dbReference type="KEGG" id="acan:ACA1_179990"/>